<sequence>MTLDQGFTDEFIEQFSNQGFYAAPNRTKINIFLDGQQWLVGNAIVANIEQTNEKIPVYSYNSPNYSKYLNGREIVTGTIGLRKITVAQFIKMIAVDKKNRDLEKEITELSKEIKELEKIVDKNGKKIEPDGIKKMILSKQSTIKRYDEIIKKSTGNNAVQYQMENYLNGNKDIFPDDDLLYYLDNKTDGDNRLKIVINFEGSGPDICPFIALKDVLFIKKQTEINVGRGDIIEFYTFIGNPSYNKGVKNV</sequence>
<protein>
    <submittedName>
        <fullName evidence="2">Uncharacterized protein</fullName>
    </submittedName>
</protein>
<organism evidence="2 3">
    <name type="scientific">Fusobacterium nucleatum subsp. polymorphum</name>
    <name type="common">Fusobacterium polymorphum</name>
    <dbReference type="NCBI Taxonomy" id="76857"/>
    <lineage>
        <taxon>Bacteria</taxon>
        <taxon>Fusobacteriati</taxon>
        <taxon>Fusobacteriota</taxon>
        <taxon>Fusobacteriia</taxon>
        <taxon>Fusobacteriales</taxon>
        <taxon>Fusobacteriaceae</taxon>
        <taxon>Fusobacterium</taxon>
    </lineage>
</organism>
<evidence type="ECO:0000256" key="1">
    <source>
        <dbReference type="SAM" id="Coils"/>
    </source>
</evidence>
<dbReference type="AlphaFoldDB" id="A0A2C6AWN6"/>
<gene>
    <name evidence="2" type="ORF">CBG54_05610</name>
</gene>
<keyword evidence="1" id="KW-0175">Coiled coil</keyword>
<feature type="coiled-coil region" evidence="1">
    <location>
        <begin position="92"/>
        <end position="126"/>
    </location>
</feature>
<evidence type="ECO:0000313" key="2">
    <source>
        <dbReference type="EMBL" id="PHI06539.1"/>
    </source>
</evidence>
<dbReference type="Proteomes" id="UP000224182">
    <property type="component" value="Unassembled WGS sequence"/>
</dbReference>
<accession>A0A2C6AWN6</accession>
<evidence type="ECO:0000313" key="3">
    <source>
        <dbReference type="Proteomes" id="UP000224182"/>
    </source>
</evidence>
<name>A0A2C6AWN6_FUSNP</name>
<dbReference type="EMBL" id="NIRN01000001">
    <property type="protein sequence ID" value="PHI06539.1"/>
    <property type="molecule type" value="Genomic_DNA"/>
</dbReference>
<dbReference type="RefSeq" id="WP_098974217.1">
    <property type="nucleotide sequence ID" value="NZ_CP077115.1"/>
</dbReference>
<reference evidence="2 3" key="1">
    <citation type="submission" date="2017-06" db="EMBL/GenBank/DDBJ databases">
        <title>Draft genome sequence of Fusobacterium nucleatum subsp. polymorphum KCOM 1271 (=ChDC F305).</title>
        <authorList>
            <person name="Kook J.-K."/>
            <person name="Park S.-N."/>
            <person name="Lim Y.K."/>
            <person name="Roh H."/>
        </authorList>
    </citation>
    <scope>NUCLEOTIDE SEQUENCE [LARGE SCALE GENOMIC DNA]</scope>
    <source>
        <strain evidence="3">KCOM 1271 (ChDC F305)</strain>
    </source>
</reference>
<comment type="caution">
    <text evidence="2">The sequence shown here is derived from an EMBL/GenBank/DDBJ whole genome shotgun (WGS) entry which is preliminary data.</text>
</comment>
<proteinExistence type="predicted"/>